<organism evidence="1 2">
    <name type="scientific">Pseudomonas japonica</name>
    <dbReference type="NCBI Taxonomy" id="256466"/>
    <lineage>
        <taxon>Bacteria</taxon>
        <taxon>Pseudomonadati</taxon>
        <taxon>Pseudomonadota</taxon>
        <taxon>Gammaproteobacteria</taxon>
        <taxon>Pseudomonadales</taxon>
        <taxon>Pseudomonadaceae</taxon>
        <taxon>Pseudomonas</taxon>
    </lineage>
</organism>
<proteinExistence type="predicted"/>
<dbReference type="RefSeq" id="WP_042124989.1">
    <property type="nucleotide sequence ID" value="NZ_FZOL01000003.1"/>
</dbReference>
<dbReference type="Proteomes" id="UP000198407">
    <property type="component" value="Unassembled WGS sequence"/>
</dbReference>
<evidence type="ECO:0000313" key="1">
    <source>
        <dbReference type="EMBL" id="SNS09836.1"/>
    </source>
</evidence>
<keyword evidence="2" id="KW-1185">Reference proteome</keyword>
<dbReference type="EMBL" id="FZOL01000003">
    <property type="protein sequence ID" value="SNS09836.1"/>
    <property type="molecule type" value="Genomic_DNA"/>
</dbReference>
<name>A0A239BPN5_9PSED</name>
<dbReference type="OrthoDB" id="6907237at2"/>
<dbReference type="AlphaFoldDB" id="A0A239BPN5"/>
<sequence>MNLRDQGFKFCISPDKQQGRWLHPTVLKVLHPDWTDVTEWSTNQLVAFLNPTPQQQELFTA</sequence>
<accession>A0A239BPN5</accession>
<reference evidence="2" key="1">
    <citation type="submission" date="2017-06" db="EMBL/GenBank/DDBJ databases">
        <authorList>
            <person name="Varghese N."/>
            <person name="Submissions S."/>
        </authorList>
    </citation>
    <scope>NUCLEOTIDE SEQUENCE [LARGE SCALE GENOMIC DNA]</scope>
    <source>
        <strain evidence="2">DSM 22348</strain>
    </source>
</reference>
<protein>
    <submittedName>
        <fullName evidence="1">Uncharacterized protein</fullName>
    </submittedName>
</protein>
<dbReference type="STRING" id="1215104.GCA_000730585_02780"/>
<gene>
    <name evidence="1" type="ORF">SAMN05444352_103119</name>
</gene>
<evidence type="ECO:0000313" key="2">
    <source>
        <dbReference type="Proteomes" id="UP000198407"/>
    </source>
</evidence>